<dbReference type="Gene3D" id="3.40.50.300">
    <property type="entry name" value="P-loop containing nucleotide triphosphate hydrolases"/>
    <property type="match status" value="1"/>
</dbReference>
<evidence type="ECO:0000256" key="4">
    <source>
        <dbReference type="ARBA" id="ARBA00023125"/>
    </source>
</evidence>
<dbReference type="PANTHER" id="PTHR12087">
    <property type="entry name" value="ORIGIN RECOGNITION COMPLEX SUBUNIT 4"/>
    <property type="match status" value="1"/>
</dbReference>
<feature type="domain" description="Orc1-like AAA ATPase" evidence="7">
    <location>
        <begin position="134"/>
        <end position="355"/>
    </location>
</feature>
<evidence type="ECO:0000259" key="7">
    <source>
        <dbReference type="Pfam" id="PF13191"/>
    </source>
</evidence>
<keyword evidence="4" id="KW-0238">DNA-binding</keyword>
<reference evidence="9 10" key="1">
    <citation type="submission" date="2018-03" db="EMBL/GenBank/DDBJ databases">
        <authorList>
            <person name="Guldener U."/>
        </authorList>
    </citation>
    <scope>NUCLEOTIDE SEQUENCE [LARGE SCALE GENOMIC DNA]</scope>
    <source>
        <strain evidence="9 10">NBRC100155</strain>
    </source>
</reference>
<keyword evidence="5" id="KW-0539">Nucleus</keyword>
<evidence type="ECO:0000313" key="10">
    <source>
        <dbReference type="Proteomes" id="UP000324022"/>
    </source>
</evidence>
<dbReference type="GO" id="GO:0005664">
    <property type="term" value="C:nuclear origin of replication recognition complex"/>
    <property type="evidence" value="ECO:0007669"/>
    <property type="project" value="TreeGrafter"/>
</dbReference>
<evidence type="ECO:0000256" key="3">
    <source>
        <dbReference type="ARBA" id="ARBA00022705"/>
    </source>
</evidence>
<evidence type="ECO:0000256" key="6">
    <source>
        <dbReference type="SAM" id="MobiDB-lite"/>
    </source>
</evidence>
<evidence type="ECO:0000256" key="5">
    <source>
        <dbReference type="ARBA" id="ARBA00023242"/>
    </source>
</evidence>
<dbReference type="InterPro" id="IPR041664">
    <property type="entry name" value="AAA_16"/>
</dbReference>
<dbReference type="AlphaFoldDB" id="A0A5C3DQ11"/>
<gene>
    <name evidence="9" type="ORF">UTRI_00820_B</name>
</gene>
<dbReference type="SUPFAM" id="SSF52540">
    <property type="entry name" value="P-loop containing nucleoside triphosphate hydrolases"/>
    <property type="match status" value="1"/>
</dbReference>
<keyword evidence="10" id="KW-1185">Reference proteome</keyword>
<accession>A0A5C3DQ11</accession>
<feature type="region of interest" description="Disordered" evidence="6">
    <location>
        <begin position="1"/>
        <end position="50"/>
    </location>
</feature>
<dbReference type="OrthoDB" id="343623at2759"/>
<organism evidence="9 10">
    <name type="scientific">Ustilago trichophora</name>
    <dbReference type="NCBI Taxonomy" id="86804"/>
    <lineage>
        <taxon>Eukaryota</taxon>
        <taxon>Fungi</taxon>
        <taxon>Dikarya</taxon>
        <taxon>Basidiomycota</taxon>
        <taxon>Ustilaginomycotina</taxon>
        <taxon>Ustilaginomycetes</taxon>
        <taxon>Ustilaginales</taxon>
        <taxon>Ustilaginaceae</taxon>
        <taxon>Ustilago</taxon>
    </lineage>
</organism>
<proteinExistence type="inferred from homology"/>
<feature type="region of interest" description="Disordered" evidence="6">
    <location>
        <begin position="235"/>
        <end position="270"/>
    </location>
</feature>
<sequence length="685" mass="73464">MPTAKRKATASPAASDDDGAALEIDQQLSDTEQPSSNKRPNLSSTSSLQSSESTLRQLQLEILEQLLPLQKRRCLETLVGGLPPIPTDQPPVASTSTLPSRPIDDEDDEDAAVFTDTTKQDNNSSTLTNQASACVGLQDEWHTLHSMLHATVTREESNSCLLIGAAGSGKSLLVDSVLQSIASSSSSKDGAESKPYYHVHLAGTVQINDRSAMKEMAQQLILQGAFTEDDVGEAMDTQSLSDDDDEQGPSTKAGGDDHVFGGEDSDEDSEIAPAVANNNDEEAEIQDELAGAILSSLNNIIAHIIALLSNTSSSNPAGGATGGRKPLVITLDDFDLFTARPRQAMLYCLLDAVQAASYGAGLAVVGLTSRVDTVDLLEKRVKSRFSHRILHVRPPSSYELFERIVRNALSPLSRAQLPTTISPDHYGKFTTSWTTDITTLLNHPHIHDILRGIYELSNDIRMLYRVLTPAIAKLDLLEPAFDLPLLLSTASVEVGDGMLSILRDLTEPEMALLIAVKHLQTRDRSVFNFEMCYDELRRFAARDARERQAASTGSNSLELGAGAASAAAAAGGGGGGGGVLSGSAVTTPFYADRKIALMAFHTLLSLEFLLPENYVSSLSISNPVAKPSAVPFAGQTGRANQNTIRKEFWKVRCILTPNLIVQAVKDRQRPVAVSSALVKWASSHG</sequence>
<dbReference type="InterPro" id="IPR016527">
    <property type="entry name" value="ORC4"/>
</dbReference>
<dbReference type="InterPro" id="IPR027417">
    <property type="entry name" value="P-loop_NTPase"/>
</dbReference>
<dbReference type="PANTHER" id="PTHR12087:SF0">
    <property type="entry name" value="ORIGIN RECOGNITION COMPLEX SUBUNIT 4"/>
    <property type="match status" value="1"/>
</dbReference>
<evidence type="ECO:0000256" key="2">
    <source>
        <dbReference type="ARBA" id="ARBA00005334"/>
    </source>
</evidence>
<feature type="compositionally biased region" description="Polar residues" evidence="6">
    <location>
        <begin position="26"/>
        <end position="41"/>
    </location>
</feature>
<name>A0A5C3DQ11_9BASI</name>
<dbReference type="Proteomes" id="UP000324022">
    <property type="component" value="Unassembled WGS sequence"/>
</dbReference>
<dbReference type="GO" id="GO:0006270">
    <property type="term" value="P:DNA replication initiation"/>
    <property type="evidence" value="ECO:0007669"/>
    <property type="project" value="TreeGrafter"/>
</dbReference>
<evidence type="ECO:0000256" key="1">
    <source>
        <dbReference type="ARBA" id="ARBA00004123"/>
    </source>
</evidence>
<feature type="domain" description="Origin recognition complex subunit 4 C-terminal" evidence="8">
    <location>
        <begin position="420"/>
        <end position="664"/>
    </location>
</feature>
<keyword evidence="3" id="KW-0235">DNA replication</keyword>
<dbReference type="InterPro" id="IPR032705">
    <property type="entry name" value="ORC4_C"/>
</dbReference>
<feature type="region of interest" description="Disordered" evidence="6">
    <location>
        <begin position="81"/>
        <end position="107"/>
    </location>
</feature>
<evidence type="ECO:0000313" key="9">
    <source>
        <dbReference type="EMBL" id="SPO20423.1"/>
    </source>
</evidence>
<protein>
    <submittedName>
        <fullName evidence="9">Related to Origin recognition complex subunit 4</fullName>
    </submittedName>
</protein>
<dbReference type="Pfam" id="PF14629">
    <property type="entry name" value="ORC4_C"/>
    <property type="match status" value="1"/>
</dbReference>
<comment type="similarity">
    <text evidence="2">Belongs to the ORC4 family.</text>
</comment>
<dbReference type="GO" id="GO:0003688">
    <property type="term" value="F:DNA replication origin binding"/>
    <property type="evidence" value="ECO:0007669"/>
    <property type="project" value="TreeGrafter"/>
</dbReference>
<evidence type="ECO:0000259" key="8">
    <source>
        <dbReference type="Pfam" id="PF14629"/>
    </source>
</evidence>
<dbReference type="EMBL" id="OOIN01000001">
    <property type="protein sequence ID" value="SPO20423.1"/>
    <property type="molecule type" value="Genomic_DNA"/>
</dbReference>
<dbReference type="Pfam" id="PF13191">
    <property type="entry name" value="AAA_16"/>
    <property type="match status" value="1"/>
</dbReference>
<comment type="subcellular location">
    <subcellularLocation>
        <location evidence="1">Nucleus</location>
    </subcellularLocation>
</comment>